<dbReference type="PANTHER" id="PTHR46910:SF37">
    <property type="entry name" value="ZN(II)2CYS6 TRANSCRIPTION FACTOR (EUROFUNG)"/>
    <property type="match status" value="1"/>
</dbReference>
<keyword evidence="3" id="KW-0238">DNA-binding</keyword>
<dbReference type="InterPro" id="IPR036864">
    <property type="entry name" value="Zn2-C6_fun-type_DNA-bd_sf"/>
</dbReference>
<keyword evidence="4" id="KW-0804">Transcription</keyword>
<dbReference type="AlphaFoldDB" id="A0A9W8Q146"/>
<evidence type="ECO:0000256" key="5">
    <source>
        <dbReference type="ARBA" id="ARBA00023242"/>
    </source>
</evidence>
<evidence type="ECO:0000256" key="6">
    <source>
        <dbReference type="SAM" id="MobiDB-lite"/>
    </source>
</evidence>
<dbReference type="GO" id="GO:0005634">
    <property type="term" value="C:nucleus"/>
    <property type="evidence" value="ECO:0007669"/>
    <property type="project" value="UniProtKB-SubCell"/>
</dbReference>
<dbReference type="EMBL" id="JAPDHF010000001">
    <property type="protein sequence ID" value="KAJ4024582.1"/>
    <property type="molecule type" value="Genomic_DNA"/>
</dbReference>
<proteinExistence type="predicted"/>
<comment type="subcellular location">
    <subcellularLocation>
        <location evidence="1">Nucleus</location>
    </subcellularLocation>
</comment>
<evidence type="ECO:0000256" key="3">
    <source>
        <dbReference type="ARBA" id="ARBA00023125"/>
    </source>
</evidence>
<dbReference type="Gene3D" id="4.10.240.10">
    <property type="entry name" value="Zn(2)-C6 fungal-type DNA-binding domain"/>
    <property type="match status" value="1"/>
</dbReference>
<dbReference type="GO" id="GO:0008270">
    <property type="term" value="F:zinc ion binding"/>
    <property type="evidence" value="ECO:0007669"/>
    <property type="project" value="InterPro"/>
</dbReference>
<keyword evidence="5" id="KW-0539">Nucleus</keyword>
<keyword evidence="2" id="KW-0805">Transcription regulation</keyword>
<organism evidence="7 8">
    <name type="scientific">Fusarium irregulare</name>
    <dbReference type="NCBI Taxonomy" id="2494466"/>
    <lineage>
        <taxon>Eukaryota</taxon>
        <taxon>Fungi</taxon>
        <taxon>Dikarya</taxon>
        <taxon>Ascomycota</taxon>
        <taxon>Pezizomycotina</taxon>
        <taxon>Sordariomycetes</taxon>
        <taxon>Hypocreomycetidae</taxon>
        <taxon>Hypocreales</taxon>
        <taxon>Nectriaceae</taxon>
        <taxon>Fusarium</taxon>
        <taxon>Fusarium incarnatum-equiseti species complex</taxon>
    </lineage>
</organism>
<protein>
    <recommendedName>
        <fullName evidence="9">Zn(2)-C6 fungal-type domain-containing protein</fullName>
    </recommendedName>
</protein>
<evidence type="ECO:0008006" key="9">
    <source>
        <dbReference type="Google" id="ProtNLM"/>
    </source>
</evidence>
<dbReference type="GO" id="GO:0000981">
    <property type="term" value="F:DNA-binding transcription factor activity, RNA polymerase II-specific"/>
    <property type="evidence" value="ECO:0007669"/>
    <property type="project" value="InterPro"/>
</dbReference>
<evidence type="ECO:0000256" key="4">
    <source>
        <dbReference type="ARBA" id="ARBA00023163"/>
    </source>
</evidence>
<comment type="caution">
    <text evidence="7">The sequence shown here is derived from an EMBL/GenBank/DDBJ whole genome shotgun (WGS) entry which is preliminary data.</text>
</comment>
<gene>
    <name evidence="7" type="ORF">NW766_000820</name>
</gene>
<name>A0A9W8Q146_9HYPO</name>
<evidence type="ECO:0000313" key="7">
    <source>
        <dbReference type="EMBL" id="KAJ4024582.1"/>
    </source>
</evidence>
<reference evidence="7" key="1">
    <citation type="submission" date="2022-10" db="EMBL/GenBank/DDBJ databases">
        <title>Fusarium specimens isolated from Avocado Roots.</title>
        <authorList>
            <person name="Stajich J."/>
            <person name="Roper C."/>
            <person name="Heimlech-Rivalta G."/>
        </authorList>
    </citation>
    <scope>NUCLEOTIDE SEQUENCE</scope>
    <source>
        <strain evidence="7">CF00143</strain>
    </source>
</reference>
<dbReference type="InterPro" id="IPR050987">
    <property type="entry name" value="AtrR-like"/>
</dbReference>
<accession>A0A9W8Q146</accession>
<dbReference type="Proteomes" id="UP001152130">
    <property type="component" value="Unassembled WGS sequence"/>
</dbReference>
<dbReference type="PANTHER" id="PTHR46910">
    <property type="entry name" value="TRANSCRIPTION FACTOR PDR1"/>
    <property type="match status" value="1"/>
</dbReference>
<dbReference type="GO" id="GO:0003677">
    <property type="term" value="F:DNA binding"/>
    <property type="evidence" value="ECO:0007669"/>
    <property type="project" value="UniProtKB-KW"/>
</dbReference>
<sequence length="299" mass="33571">MPVKRACDVCFRRKVTFPYRFINTQSLLTVKIQCIKPDPNLPCEWCADHNLECAVTRESQRKRPEDLGTLITHVQALTRRVTELEKTVQQLRSSVGASPAFNNHITPLSSATTETAQPSSPSLTPQPHQSVRQVNNEVCFGQYWYFKGVPIFSEKGVDWMASKIGERPDLNIFRLFGTQPSSEYVPHSRLALPERQVVEELLSSFLHSQWQSMYPVMDPAAIEEVISAAYSPQTVYRQGKSEAFVLAAVAMCSKFQNAEASTLLEGSIYANKAQSHLIQNPQESTTEILEMSIMLVSSS</sequence>
<keyword evidence="8" id="KW-1185">Reference proteome</keyword>
<evidence type="ECO:0000256" key="2">
    <source>
        <dbReference type="ARBA" id="ARBA00023015"/>
    </source>
</evidence>
<evidence type="ECO:0000313" key="8">
    <source>
        <dbReference type="Proteomes" id="UP001152130"/>
    </source>
</evidence>
<evidence type="ECO:0000256" key="1">
    <source>
        <dbReference type="ARBA" id="ARBA00004123"/>
    </source>
</evidence>
<feature type="region of interest" description="Disordered" evidence="6">
    <location>
        <begin position="102"/>
        <end position="128"/>
    </location>
</feature>